<evidence type="ECO:0000259" key="7">
    <source>
        <dbReference type="PROSITE" id="PS51686"/>
    </source>
</evidence>
<keyword evidence="5 6" id="KW-0694">RNA-binding</keyword>
<evidence type="ECO:0000256" key="5">
    <source>
        <dbReference type="ARBA" id="ARBA00022884"/>
    </source>
</evidence>
<dbReference type="PANTHER" id="PTHR22807">
    <property type="entry name" value="NOP2 YEAST -RELATED NOL1/NOP2/FMU SUN DOMAIN-CONTAINING"/>
    <property type="match status" value="1"/>
</dbReference>
<sequence length="366" mass="42452">MFDKLVQNNKKIRKKNTFNRRITHLISIIQNYQYIEWKTSKKYYLDLLKKEICLSYNYSIDLVEKFFNIIPMEEIDEFFKSNETPRPLTIRINSIRNGEENFQNNLRNMGIQKIFEEKLLNFAGIIKRKNIRLGKNPEFLAGYFTLQGLSSFFSVIALDPQKGERILEIAAAPGGKATFISQIMENTGICIANDKNKSRLNSLVSTIHRLGIENSIVTNFDGSFFHYKMKGFDRVLLDAPCTGTGIISHDERIKLHKINSAILINTTLQKRLLISAIDSCKINQEKKGYIVYSTCSILIEENESIIQYAVEKRNVKIVKTGLSFGIPGFVKYKNEIFNKKMHFCRRFYPHIHNVDGFFVCKLEKNK</sequence>
<dbReference type="NCBIfam" id="TIGR00446">
    <property type="entry name" value="nop2p"/>
    <property type="match status" value="1"/>
</dbReference>
<evidence type="ECO:0000256" key="6">
    <source>
        <dbReference type="PROSITE-ProRule" id="PRU01023"/>
    </source>
</evidence>
<protein>
    <submittedName>
        <fullName evidence="8">Nop2</fullName>
    </submittedName>
</protein>
<dbReference type="GO" id="GO:0000470">
    <property type="term" value="P:maturation of LSU-rRNA"/>
    <property type="evidence" value="ECO:0007669"/>
    <property type="project" value="TreeGrafter"/>
</dbReference>
<dbReference type="AlphaFoldDB" id="A9BKG1"/>
<gene>
    <name evidence="8" type="ORF">HAN_1g157</name>
</gene>
<comment type="similarity">
    <text evidence="1 6">Belongs to the class I-like SAM-binding methyltransferase superfamily. RsmB/NOP family.</text>
</comment>
<dbReference type="InterPro" id="IPR001678">
    <property type="entry name" value="MeTrfase_RsmB-F_NOP2_dom"/>
</dbReference>
<keyword evidence="3 6" id="KW-0808">Transferase</keyword>
<dbReference type="InterPro" id="IPR023267">
    <property type="entry name" value="RCMT"/>
</dbReference>
<dbReference type="GO" id="GO:0003723">
    <property type="term" value="F:RNA binding"/>
    <property type="evidence" value="ECO:0007669"/>
    <property type="project" value="UniProtKB-UniRule"/>
</dbReference>
<dbReference type="PROSITE" id="PS51686">
    <property type="entry name" value="SAM_MT_RSMB_NOP"/>
    <property type="match status" value="1"/>
</dbReference>
<keyword evidence="2 6" id="KW-0489">Methyltransferase</keyword>
<dbReference type="EMBL" id="CP000881">
    <property type="protein sequence ID" value="ABW97994.1"/>
    <property type="molecule type" value="Genomic_DNA"/>
</dbReference>
<evidence type="ECO:0000313" key="9">
    <source>
        <dbReference type="Proteomes" id="UP000243127"/>
    </source>
</evidence>
<feature type="active site" description="Nucleophile" evidence="6">
    <location>
        <position position="295"/>
    </location>
</feature>
<dbReference type="InterPro" id="IPR018314">
    <property type="entry name" value="RsmB/NOL1/NOP2-like_CS"/>
</dbReference>
<evidence type="ECO:0000256" key="1">
    <source>
        <dbReference type="ARBA" id="ARBA00007494"/>
    </source>
</evidence>
<dbReference type="GO" id="GO:0070475">
    <property type="term" value="P:rRNA base methylation"/>
    <property type="evidence" value="ECO:0007669"/>
    <property type="project" value="TreeGrafter"/>
</dbReference>
<organism evidence="8 9">
    <name type="scientific">Hemiselmis andersenii</name>
    <name type="common">Cryptophyte alga</name>
    <dbReference type="NCBI Taxonomy" id="464988"/>
    <lineage>
        <taxon>Eukaryota</taxon>
        <taxon>Cryptophyceae</taxon>
        <taxon>Cryptomonadales</taxon>
        <taxon>Hemiselmidaceae</taxon>
        <taxon>Hemiselmis</taxon>
    </lineage>
</organism>
<evidence type="ECO:0000256" key="3">
    <source>
        <dbReference type="ARBA" id="ARBA00022679"/>
    </source>
</evidence>
<dbReference type="Proteomes" id="UP000243127">
    <property type="component" value="Nucleomorph 1"/>
</dbReference>
<feature type="domain" description="SAM-dependent MTase RsmB/NOP-type" evidence="7">
    <location>
        <begin position="78"/>
        <end position="365"/>
    </location>
</feature>
<geneLocation type="nucleomorph" evidence="8"/>
<keyword evidence="8" id="KW-0542">Nucleomorph</keyword>
<dbReference type="GeneID" id="5739605"/>
<evidence type="ECO:0000313" key="8">
    <source>
        <dbReference type="EMBL" id="ABW97994.1"/>
    </source>
</evidence>
<dbReference type="InterPro" id="IPR049560">
    <property type="entry name" value="MeTrfase_RsmB-F_NOP2_cat"/>
</dbReference>
<dbReference type="InterPro" id="IPR029063">
    <property type="entry name" value="SAM-dependent_MTases_sf"/>
</dbReference>
<dbReference type="PROSITE" id="PS01153">
    <property type="entry name" value="NOL1_NOP2_SUN"/>
    <property type="match status" value="1"/>
</dbReference>
<dbReference type="Gene3D" id="3.30.70.1170">
    <property type="entry name" value="Sun protein, domain 3"/>
    <property type="match status" value="1"/>
</dbReference>
<feature type="binding site" evidence="6">
    <location>
        <begin position="170"/>
        <end position="176"/>
    </location>
    <ligand>
        <name>S-adenosyl-L-methionine</name>
        <dbReference type="ChEBI" id="CHEBI:59789"/>
    </ligand>
</feature>
<proteinExistence type="inferred from homology"/>
<keyword evidence="4 6" id="KW-0949">S-adenosyl-L-methionine</keyword>
<accession>A9BKG1</accession>
<dbReference type="Gene3D" id="3.40.50.150">
    <property type="entry name" value="Vaccinia Virus protein VP39"/>
    <property type="match status" value="1"/>
</dbReference>
<dbReference type="SUPFAM" id="SSF53335">
    <property type="entry name" value="S-adenosyl-L-methionine-dependent methyltransferases"/>
    <property type="match status" value="1"/>
</dbReference>
<dbReference type="GO" id="GO:0005730">
    <property type="term" value="C:nucleolus"/>
    <property type="evidence" value="ECO:0007669"/>
    <property type="project" value="TreeGrafter"/>
</dbReference>
<name>A9BKG1_HEMAN</name>
<reference evidence="8 9" key="1">
    <citation type="journal article" date="2007" name="Proc. Natl. Acad. Sci. U.S.A.">
        <title>Nucleomorph genome of Hemiselmis andersenii reveals complete intron loss and compaction as a driver of protein structure and function.</title>
        <authorList>
            <person name="Lane C.E."/>
            <person name="van den Heuvel K."/>
            <person name="Kozera C."/>
            <person name="Curtis B.A."/>
            <person name="Parsons B.J."/>
            <person name="Bowman S."/>
            <person name="Archibald J.M."/>
        </authorList>
    </citation>
    <scope>NUCLEOTIDE SEQUENCE [LARGE SCALE GENOMIC DNA]</scope>
    <source>
        <strain evidence="8 9">CCMP644</strain>
    </source>
</reference>
<dbReference type="PANTHER" id="PTHR22807:SF30">
    <property type="entry name" value="28S RRNA (CYTOSINE(4447)-C(5))-METHYLTRANSFERASE-RELATED"/>
    <property type="match status" value="1"/>
</dbReference>
<dbReference type="InterPro" id="IPR011023">
    <property type="entry name" value="Nop2p"/>
</dbReference>
<dbReference type="GO" id="GO:0009383">
    <property type="term" value="F:rRNA (cytosine-C5-)-methyltransferase activity"/>
    <property type="evidence" value="ECO:0007669"/>
    <property type="project" value="TreeGrafter"/>
</dbReference>
<dbReference type="PRINTS" id="PR02008">
    <property type="entry name" value="RCMTFAMILY"/>
</dbReference>
<feature type="binding site" evidence="6">
    <location>
        <position position="221"/>
    </location>
    <ligand>
        <name>S-adenosyl-L-methionine</name>
        <dbReference type="ChEBI" id="CHEBI:59789"/>
    </ligand>
</feature>
<dbReference type="RefSeq" id="XP_001712319.1">
    <property type="nucleotide sequence ID" value="XM_001712267.1"/>
</dbReference>
<dbReference type="Pfam" id="PF01189">
    <property type="entry name" value="Methyltr_RsmB-F"/>
    <property type="match status" value="1"/>
</dbReference>
<evidence type="ECO:0000256" key="2">
    <source>
        <dbReference type="ARBA" id="ARBA00022603"/>
    </source>
</evidence>
<feature type="binding site" evidence="6">
    <location>
        <position position="238"/>
    </location>
    <ligand>
        <name>S-adenosyl-L-methionine</name>
        <dbReference type="ChEBI" id="CHEBI:59789"/>
    </ligand>
</feature>
<feature type="binding site" evidence="6">
    <location>
        <position position="194"/>
    </location>
    <ligand>
        <name>S-adenosyl-L-methionine</name>
        <dbReference type="ChEBI" id="CHEBI:59789"/>
    </ligand>
</feature>
<evidence type="ECO:0000256" key="4">
    <source>
        <dbReference type="ARBA" id="ARBA00022691"/>
    </source>
</evidence>